<feature type="signal peptide" evidence="2">
    <location>
        <begin position="1"/>
        <end position="33"/>
    </location>
</feature>
<sequence length="365" mass="40735">MQHFIAMKQVTLTRSVLLTATAFLAAAGTTVMAQERDNRKANSMSVRPIDDSDIMMKKTLWRRIDLKETQNASMFSKNNEITKYLMDAVKAGLLDAYENDSCTRKVDPSKFHERLLVPNQDGGLSKEEIEAGFGKTDAGAGGKDDGWGNPTKQDPKKPAAKKPADDGWGTPAPKAAAKPADDGWGTPAKKVATTKKGKKGAKTTQPVVAKVDTVAAPVSSTAPTFSGDERFAKEFSILEVKEDWIFDKKRSRLYYDIQTVTMLLPSDKNVAGFEVPVASFKYKDLDKLFRSDPKKFIWYNPQNQAQHKNLADAFDLRLFYGRITKVANPEDKELVGLYGSDKEGLLKSYQKEYELMELEHGLWEY</sequence>
<dbReference type="EMBL" id="JAFMYU010000002">
    <property type="protein sequence ID" value="MBO0929969.1"/>
    <property type="molecule type" value="Genomic_DNA"/>
</dbReference>
<dbReference type="NCBIfam" id="TIGR03523">
    <property type="entry name" value="GldN"/>
    <property type="match status" value="1"/>
</dbReference>
<accession>A0A939G3J9</accession>
<evidence type="ECO:0000256" key="2">
    <source>
        <dbReference type="SAM" id="SignalP"/>
    </source>
</evidence>
<evidence type="ECO:0000256" key="1">
    <source>
        <dbReference type="SAM" id="MobiDB-lite"/>
    </source>
</evidence>
<dbReference type="RefSeq" id="WP_207333937.1">
    <property type="nucleotide sequence ID" value="NZ_JAFMYU010000002.1"/>
</dbReference>
<feature type="region of interest" description="Disordered" evidence="1">
    <location>
        <begin position="134"/>
        <end position="205"/>
    </location>
</feature>
<name>A0A939G3J9_9BACT</name>
<gene>
    <name evidence="3" type="primary">gldN</name>
    <name evidence="3" type="ORF">J2I48_03140</name>
</gene>
<dbReference type="Proteomes" id="UP000664795">
    <property type="component" value="Unassembled WGS sequence"/>
</dbReference>
<reference evidence="3 4" key="1">
    <citation type="submission" date="2021-03" db="EMBL/GenBank/DDBJ databases">
        <title>Fibrella sp. HMF5036 genome sequencing and assembly.</title>
        <authorList>
            <person name="Kang H."/>
            <person name="Kim H."/>
            <person name="Bae S."/>
            <person name="Joh K."/>
        </authorList>
    </citation>
    <scope>NUCLEOTIDE SEQUENCE [LARGE SCALE GENOMIC DNA]</scope>
    <source>
        <strain evidence="3 4">HMF5036</strain>
    </source>
</reference>
<keyword evidence="4" id="KW-1185">Reference proteome</keyword>
<feature type="compositionally biased region" description="Basic residues" evidence="1">
    <location>
        <begin position="192"/>
        <end position="201"/>
    </location>
</feature>
<feature type="chain" id="PRO_5037966152" evidence="2">
    <location>
        <begin position="34"/>
        <end position="365"/>
    </location>
</feature>
<protein>
    <submittedName>
        <fullName evidence="3">Gliding motility protein GldN</fullName>
    </submittedName>
</protein>
<keyword evidence="2" id="KW-0732">Signal</keyword>
<feature type="compositionally biased region" description="Basic and acidic residues" evidence="1">
    <location>
        <begin position="153"/>
        <end position="165"/>
    </location>
</feature>
<organism evidence="3 4">
    <name type="scientific">Fibrella aquatilis</name>
    <dbReference type="NCBI Taxonomy" id="2817059"/>
    <lineage>
        <taxon>Bacteria</taxon>
        <taxon>Pseudomonadati</taxon>
        <taxon>Bacteroidota</taxon>
        <taxon>Cytophagia</taxon>
        <taxon>Cytophagales</taxon>
        <taxon>Spirosomataceae</taxon>
        <taxon>Fibrella</taxon>
    </lineage>
</organism>
<evidence type="ECO:0000313" key="4">
    <source>
        <dbReference type="Proteomes" id="UP000664795"/>
    </source>
</evidence>
<evidence type="ECO:0000313" key="3">
    <source>
        <dbReference type="EMBL" id="MBO0929969.1"/>
    </source>
</evidence>
<comment type="caution">
    <text evidence="3">The sequence shown here is derived from an EMBL/GenBank/DDBJ whole genome shotgun (WGS) entry which is preliminary data.</text>
</comment>
<proteinExistence type="predicted"/>
<dbReference type="Pfam" id="PF19841">
    <property type="entry name" value="GldN"/>
    <property type="match status" value="1"/>
</dbReference>
<dbReference type="InterPro" id="IPR019847">
    <property type="entry name" value="Gliding_motility_assoc_GldN"/>
</dbReference>
<dbReference type="AlphaFoldDB" id="A0A939G3J9"/>